<dbReference type="CDD" id="cd18809">
    <property type="entry name" value="SF1_C_RecD"/>
    <property type="match status" value="1"/>
</dbReference>
<keyword evidence="1" id="KW-0067">ATP-binding</keyword>
<feature type="compositionally biased region" description="Polar residues" evidence="2">
    <location>
        <begin position="1"/>
        <end position="10"/>
    </location>
</feature>
<evidence type="ECO:0000313" key="6">
    <source>
        <dbReference type="Proteomes" id="UP000515156"/>
    </source>
</evidence>
<dbReference type="RefSeq" id="XP_030050862.1">
    <property type="nucleotide sequence ID" value="XM_030195002.1"/>
</dbReference>
<feature type="domain" description="DNA helicase Pif1-like DEAD-box helicase" evidence="3">
    <location>
        <begin position="990"/>
        <end position="1194"/>
    </location>
</feature>
<dbReference type="Pfam" id="PF21530">
    <property type="entry name" value="Pif1_2B_dom"/>
    <property type="match status" value="1"/>
</dbReference>
<dbReference type="PANTHER" id="PTHR10492:SF57">
    <property type="entry name" value="ATP-DEPENDENT DNA HELICASE"/>
    <property type="match status" value="1"/>
</dbReference>
<feature type="region of interest" description="Disordered" evidence="2">
    <location>
        <begin position="1"/>
        <end position="48"/>
    </location>
</feature>
<dbReference type="KEGG" id="muo:115464640"/>
<keyword evidence="1" id="KW-0347">Helicase</keyword>
<dbReference type="Gene3D" id="3.40.50.300">
    <property type="entry name" value="P-loop containing nucleotide triphosphate hydrolases"/>
    <property type="match status" value="2"/>
</dbReference>
<evidence type="ECO:0000259" key="5">
    <source>
        <dbReference type="Pfam" id="PF21530"/>
    </source>
</evidence>
<dbReference type="GO" id="GO:0006281">
    <property type="term" value="P:DNA repair"/>
    <property type="evidence" value="ECO:0007669"/>
    <property type="project" value="UniProtKB-KW"/>
</dbReference>
<sequence length="1453" mass="165974">MSMSTNNTTQNDEKKANRQQKKTEAQRKRRAALKTRNNPAQYHKHPGKETTTLLHKRLPETTVTTHSNTSNTGLAITDSVNENNTLYYNCGPMNATCIFCKAKYFKNETPSDKLFTKCCSKGKVHLPPIRSNEFIKHLLSREHQHSKNFFENIRSINSSLAFASMGANISAPPGYGPYCFRINGTIYHRTASLHPDKDKQRQFAQLYILDPDEASVQRLQIKSNAHIHETLMTELSNFMASENPFADACKMLYEVENESIAEAQRLRIETPRISMAIVQDRKHDPRRYNAPRANEVAYIFQNTEGEPPLHRDLIIHCRNVENQTNKTEIISVLDPNLEPMFLYLNNLNVSETCATKKKKNRIRVTQMQYYGYRFAIREDFNPFLSAGKLTQQYFVDAYIKTEANRLNYIRQNQKILRVEKYKGLMDHLATEITDPQFTPGQPFILPSTFSGSPRNMHQNYQDAMAIVRKYGKPDLFITMTCNPKWEEITQHLEKGQTPEFRPDLLARVFHLKLKQLLEDICKEHIFGIPLAKIHVIEFQKRGLPHAHILLILKEEHKPKNTEIIDKIVCAEIPDIQKFPRLHAIVTKHMIHGPCNDTTLHLPCMVSGKCSKEFPKTFQNETIQNCNGYPKYRRRDNGGVTVVHGKNINNTWVVPYNPFLLLKYNSHINVEVCTSIKSVKYLFKYVYKGHDCANVVITEHKTLQHDEIKTFTDSRYVTAPEAAWRLNAFEMHHQSHSIQRLQVHLPDEQSIVFHPKNIDIAVETAKTKDTTLTAWFKLNAEYPPANSILYIDIPTYYTFNKTERKWKQRKSENNKTIGRMYAVNLATDPERYCLRLILLHQTGAKCFQDLKTVQNTVYNTFQDAAKKMGLIHDEAVWENTLDDAVTCNMPQQIREVFAYICVFAAPCNALQIYHKYKNFMQEDFTHMHGCTEECTVCEQLCLIKIQTILQSHGKNLQHFGLPKTTHKIDDPTLAFIATEEKHNAKIMQKNLNHDQLQVLKTILSACNDKQQTNNCFFIDGPAGSGKTYTYKTILSTIRGEGKIALPVASTGIAANLLPGGRTYHSQFKLPVPLLENSTSTIRLKSNNASNLRDAHIIIWDESTMAPTMALSAVDTLLKDIMKNEKPFGGKVLLLGGDFRQTLPVVPHANQTQIIETSIKFNKLWKQFNILKLHNNVRCTDPQYNNWLLELANGNLPCPHGFQDTIEIPNQHICNTDIVEAVFGNKLTADTVANFEKKTILCPKNTHADIINNNVLNILKGNTKTYLSTDSINDSTEEEEHLYPVEFLHQQTPTGMPPHKLDLKIGAIVILLRNLNTKKGLCNGTRLIVKNLKNNLIIGQVLSGSSAGSTVFIPRIDLAPSNTDLPFILCRRQFPVKLAFAMTINKSQGQTFDKVGIYLPEPVFTHGQLYVAFSRVKNSCDAIVKVIDGPQQGHLFPNCNKIYTKNIVYKEMLQM</sequence>
<evidence type="ECO:0000256" key="1">
    <source>
        <dbReference type="RuleBase" id="RU363044"/>
    </source>
</evidence>
<keyword evidence="1" id="KW-0234">DNA repair</keyword>
<feature type="domain" description="Helitron helicase-like" evidence="4">
    <location>
        <begin position="369"/>
        <end position="550"/>
    </location>
</feature>
<dbReference type="InParanoid" id="A0A6P7X5I2"/>
<dbReference type="OrthoDB" id="9899880at2759"/>
<keyword evidence="1" id="KW-0547">Nucleotide-binding</keyword>
<dbReference type="FunFam" id="3.40.50.300:FF:002884">
    <property type="entry name" value="ATP-dependent DNA helicase"/>
    <property type="match status" value="1"/>
</dbReference>
<feature type="compositionally biased region" description="Basic and acidic residues" evidence="2">
    <location>
        <begin position="11"/>
        <end position="26"/>
    </location>
</feature>
<reference evidence="7" key="1">
    <citation type="submission" date="2025-08" db="UniProtKB">
        <authorList>
            <consortium name="RefSeq"/>
        </authorList>
    </citation>
    <scope>IDENTIFICATION</scope>
</reference>
<dbReference type="Pfam" id="PF05970">
    <property type="entry name" value="PIF1"/>
    <property type="match status" value="1"/>
</dbReference>
<proteinExistence type="inferred from homology"/>
<dbReference type="Proteomes" id="UP000515156">
    <property type="component" value="Chromosome 3"/>
</dbReference>
<accession>A0A6P7X5I2</accession>
<comment type="cofactor">
    <cofactor evidence="1">
        <name>Mg(2+)</name>
        <dbReference type="ChEBI" id="CHEBI:18420"/>
    </cofactor>
</comment>
<keyword evidence="1" id="KW-0378">Hydrolase</keyword>
<gene>
    <name evidence="7" type="primary">LOC115464640</name>
</gene>
<name>A0A6P7X5I2_9AMPH</name>
<evidence type="ECO:0000259" key="4">
    <source>
        <dbReference type="Pfam" id="PF14214"/>
    </source>
</evidence>
<dbReference type="EC" id="5.6.2.3" evidence="1"/>
<dbReference type="InterPro" id="IPR027417">
    <property type="entry name" value="P-loop_NTPase"/>
</dbReference>
<dbReference type="GO" id="GO:0000723">
    <property type="term" value="P:telomere maintenance"/>
    <property type="evidence" value="ECO:0007669"/>
    <property type="project" value="InterPro"/>
</dbReference>
<keyword evidence="6" id="KW-1185">Reference proteome</keyword>
<dbReference type="GO" id="GO:0016787">
    <property type="term" value="F:hydrolase activity"/>
    <property type="evidence" value="ECO:0007669"/>
    <property type="project" value="UniProtKB-KW"/>
</dbReference>
<comment type="catalytic activity">
    <reaction evidence="1">
        <text>ATP + H2O = ADP + phosphate + H(+)</text>
        <dbReference type="Rhea" id="RHEA:13065"/>
        <dbReference type="ChEBI" id="CHEBI:15377"/>
        <dbReference type="ChEBI" id="CHEBI:15378"/>
        <dbReference type="ChEBI" id="CHEBI:30616"/>
        <dbReference type="ChEBI" id="CHEBI:43474"/>
        <dbReference type="ChEBI" id="CHEBI:456216"/>
        <dbReference type="EC" id="5.6.2.3"/>
    </reaction>
</comment>
<feature type="domain" description="DNA helicase Pif1-like 2B" evidence="5">
    <location>
        <begin position="1284"/>
        <end position="1330"/>
    </location>
</feature>
<evidence type="ECO:0000259" key="3">
    <source>
        <dbReference type="Pfam" id="PF05970"/>
    </source>
</evidence>
<organism evidence="6 7">
    <name type="scientific">Microcaecilia unicolor</name>
    <dbReference type="NCBI Taxonomy" id="1415580"/>
    <lineage>
        <taxon>Eukaryota</taxon>
        <taxon>Metazoa</taxon>
        <taxon>Chordata</taxon>
        <taxon>Craniata</taxon>
        <taxon>Vertebrata</taxon>
        <taxon>Euteleostomi</taxon>
        <taxon>Amphibia</taxon>
        <taxon>Gymnophiona</taxon>
        <taxon>Siphonopidae</taxon>
        <taxon>Microcaecilia</taxon>
    </lineage>
</organism>
<keyword evidence="1" id="KW-0233">DNA recombination</keyword>
<dbReference type="GO" id="GO:0006310">
    <property type="term" value="P:DNA recombination"/>
    <property type="evidence" value="ECO:0007669"/>
    <property type="project" value="UniProtKB-KW"/>
</dbReference>
<dbReference type="InterPro" id="IPR010285">
    <property type="entry name" value="DNA_helicase_pif1-like_DEAD"/>
</dbReference>
<dbReference type="GeneID" id="115464640"/>
<keyword evidence="1" id="KW-0227">DNA damage</keyword>
<protein>
    <recommendedName>
        <fullName evidence="1">ATP-dependent DNA helicase</fullName>
        <ecNumber evidence="1">5.6.2.3</ecNumber>
    </recommendedName>
</protein>
<evidence type="ECO:0000313" key="7">
    <source>
        <dbReference type="RefSeq" id="XP_030050862.1"/>
    </source>
</evidence>
<dbReference type="SUPFAM" id="SSF52540">
    <property type="entry name" value="P-loop containing nucleoside triphosphate hydrolases"/>
    <property type="match status" value="2"/>
</dbReference>
<dbReference type="InterPro" id="IPR049163">
    <property type="entry name" value="Pif1-like_2B_dom"/>
</dbReference>
<dbReference type="GO" id="GO:0043139">
    <property type="term" value="F:5'-3' DNA helicase activity"/>
    <property type="evidence" value="ECO:0007669"/>
    <property type="project" value="UniProtKB-EC"/>
</dbReference>
<dbReference type="InterPro" id="IPR025476">
    <property type="entry name" value="Helitron_helicase-like"/>
</dbReference>
<comment type="similarity">
    <text evidence="1">Belongs to the helicase family.</text>
</comment>
<dbReference type="Pfam" id="PF14214">
    <property type="entry name" value="Helitron_like_N"/>
    <property type="match status" value="1"/>
</dbReference>
<dbReference type="PANTHER" id="PTHR10492">
    <property type="match status" value="1"/>
</dbReference>
<evidence type="ECO:0000256" key="2">
    <source>
        <dbReference type="SAM" id="MobiDB-lite"/>
    </source>
</evidence>
<dbReference type="GO" id="GO:0005524">
    <property type="term" value="F:ATP binding"/>
    <property type="evidence" value="ECO:0007669"/>
    <property type="project" value="UniProtKB-KW"/>
</dbReference>